<keyword evidence="1" id="KW-0812">Transmembrane</keyword>
<dbReference type="Proteomes" id="UP000249304">
    <property type="component" value="Unassembled WGS sequence"/>
</dbReference>
<gene>
    <name evidence="2" type="ORF">C1J01_15950</name>
</gene>
<keyword evidence="3" id="KW-1185">Reference proteome</keyword>
<evidence type="ECO:0000313" key="2">
    <source>
        <dbReference type="EMBL" id="PZG18174.1"/>
    </source>
</evidence>
<protein>
    <submittedName>
        <fullName evidence="2">Uncharacterized protein</fullName>
    </submittedName>
</protein>
<dbReference type="AlphaFoldDB" id="A0A2W2FT04"/>
<comment type="caution">
    <text evidence="2">The sequence shown here is derived from an EMBL/GenBank/DDBJ whole genome shotgun (WGS) entry which is preliminary data.</text>
</comment>
<evidence type="ECO:0000256" key="1">
    <source>
        <dbReference type="SAM" id="Phobius"/>
    </source>
</evidence>
<keyword evidence="1" id="KW-0472">Membrane</keyword>
<evidence type="ECO:0000313" key="3">
    <source>
        <dbReference type="Proteomes" id="UP000249304"/>
    </source>
</evidence>
<feature type="transmembrane region" description="Helical" evidence="1">
    <location>
        <begin position="17"/>
        <end position="36"/>
    </location>
</feature>
<dbReference type="RefSeq" id="WP_111179753.1">
    <property type="nucleotide sequence ID" value="NZ_POUD01000056.1"/>
</dbReference>
<accession>A0A2W2FT04</accession>
<proteinExistence type="predicted"/>
<organism evidence="2 3">
    <name type="scientific">Nonomuraea aridisoli</name>
    <dbReference type="NCBI Taxonomy" id="2070368"/>
    <lineage>
        <taxon>Bacteria</taxon>
        <taxon>Bacillati</taxon>
        <taxon>Actinomycetota</taxon>
        <taxon>Actinomycetes</taxon>
        <taxon>Streptosporangiales</taxon>
        <taxon>Streptosporangiaceae</taxon>
        <taxon>Nonomuraea</taxon>
    </lineage>
</organism>
<reference evidence="2 3" key="1">
    <citation type="submission" date="2018-01" db="EMBL/GenBank/DDBJ databases">
        <title>Draft genome sequence of Nonomuraea sp. KC333.</title>
        <authorList>
            <person name="Sahin N."/>
            <person name="Saygin H."/>
            <person name="Ay H."/>
        </authorList>
    </citation>
    <scope>NUCLEOTIDE SEQUENCE [LARGE SCALE GENOMIC DNA]</scope>
    <source>
        <strain evidence="2 3">KC333</strain>
    </source>
</reference>
<dbReference type="OrthoDB" id="3535055at2"/>
<keyword evidence="1" id="KW-1133">Transmembrane helix</keyword>
<sequence length="82" mass="8494">MAVVAALAARRTGSRDAGIAAGVSGPLLIWSVYAAVGPRHYDHTSQSTPYYSALPGRLMALAVAAVTARVFARRRALVRAGG</sequence>
<feature type="transmembrane region" description="Helical" evidence="1">
    <location>
        <begin position="56"/>
        <end position="72"/>
    </location>
</feature>
<name>A0A2W2FT04_9ACTN</name>
<dbReference type="EMBL" id="POUD01000056">
    <property type="protein sequence ID" value="PZG18174.1"/>
    <property type="molecule type" value="Genomic_DNA"/>
</dbReference>